<evidence type="ECO:0000313" key="15">
    <source>
        <dbReference type="Proteomes" id="UP001491310"/>
    </source>
</evidence>
<comment type="pathway">
    <text evidence="2 13">Lipid metabolism; fatty acid biosynthesis.</text>
</comment>
<feature type="transmembrane region" description="Helical" evidence="13">
    <location>
        <begin position="139"/>
        <end position="162"/>
    </location>
</feature>
<evidence type="ECO:0000256" key="4">
    <source>
        <dbReference type="ARBA" id="ARBA00013122"/>
    </source>
</evidence>
<reference evidence="14 15" key="1">
    <citation type="journal article" date="2024" name="Nat. Commun.">
        <title>Phylogenomics reveals the evolutionary origins of lichenization in chlorophyte algae.</title>
        <authorList>
            <person name="Puginier C."/>
            <person name="Libourel C."/>
            <person name="Otte J."/>
            <person name="Skaloud P."/>
            <person name="Haon M."/>
            <person name="Grisel S."/>
            <person name="Petersen M."/>
            <person name="Berrin J.G."/>
            <person name="Delaux P.M."/>
            <person name="Dal Grande F."/>
            <person name="Keller J."/>
        </authorList>
    </citation>
    <scope>NUCLEOTIDE SEQUENCE [LARGE SCALE GENOMIC DNA]</scope>
    <source>
        <strain evidence="14 15">SAG 216-7</strain>
    </source>
</reference>
<comment type="catalytic activity">
    <reaction evidence="13">
        <text>a very-long-chain (3R)-3-hydroxyacyl-CoA = a very-long-chain (2E)-enoyl-CoA + H2O</text>
        <dbReference type="Rhea" id="RHEA:45812"/>
        <dbReference type="ChEBI" id="CHEBI:15377"/>
        <dbReference type="ChEBI" id="CHEBI:83728"/>
        <dbReference type="ChEBI" id="CHEBI:85440"/>
        <dbReference type="EC" id="4.2.1.134"/>
    </reaction>
</comment>
<accession>A0ABR2YLN0</accession>
<comment type="caution">
    <text evidence="14">The sequence shown here is derived from an EMBL/GenBank/DDBJ whole genome shotgun (WGS) entry which is preliminary data.</text>
</comment>
<keyword evidence="13" id="KW-0256">Endoplasmic reticulum</keyword>
<gene>
    <name evidence="14" type="ORF">WJX75_009723</name>
</gene>
<keyword evidence="11 13" id="KW-0275">Fatty acid biosynthesis</keyword>
<comment type="subcellular location">
    <subcellularLocation>
        <location evidence="13">Endoplasmic reticulum membrane</location>
        <topology evidence="13">Multi-pass membrane protein</topology>
    </subcellularLocation>
    <subcellularLocation>
        <location evidence="1">Membrane</location>
        <topology evidence="1">Multi-pass membrane protein</topology>
    </subcellularLocation>
</comment>
<organism evidence="14 15">
    <name type="scientific">Coccomyxa subellipsoidea</name>
    <dbReference type="NCBI Taxonomy" id="248742"/>
    <lineage>
        <taxon>Eukaryota</taxon>
        <taxon>Viridiplantae</taxon>
        <taxon>Chlorophyta</taxon>
        <taxon>core chlorophytes</taxon>
        <taxon>Trebouxiophyceae</taxon>
        <taxon>Trebouxiophyceae incertae sedis</taxon>
        <taxon>Coccomyxaceae</taxon>
        <taxon>Coccomyxa</taxon>
    </lineage>
</organism>
<sequence>MLVTVRTGCVCQGAAILETIHTALGLTRGSVPLSFLQWFGRSNVLFLILNSIPELWHHWAVPVLFIAWALADISRYPWYAAALLGSPPKLLTWLRYTAFIPLYPLGIFGGEMPLIYASLPSLRDRELHSLRMPNSLNFAFSYHYFALAGLYAILPAAFLQLYSYMLRQRSKRLSARAKTS</sequence>
<evidence type="ECO:0000256" key="1">
    <source>
        <dbReference type="ARBA" id="ARBA00004141"/>
    </source>
</evidence>
<evidence type="ECO:0000256" key="3">
    <source>
        <dbReference type="ARBA" id="ARBA00007811"/>
    </source>
</evidence>
<evidence type="ECO:0000256" key="5">
    <source>
        <dbReference type="ARBA" id="ARBA00022516"/>
    </source>
</evidence>
<keyword evidence="5 13" id="KW-0444">Lipid biosynthesis</keyword>
<dbReference type="EC" id="4.2.1.134" evidence="4 13"/>
<dbReference type="EMBL" id="JALJOT010000009">
    <property type="protein sequence ID" value="KAK9907774.1"/>
    <property type="molecule type" value="Genomic_DNA"/>
</dbReference>
<proteinExistence type="inferred from homology"/>
<keyword evidence="6 13" id="KW-0812">Transmembrane</keyword>
<evidence type="ECO:0000256" key="10">
    <source>
        <dbReference type="ARBA" id="ARBA00023136"/>
    </source>
</evidence>
<keyword evidence="15" id="KW-1185">Reference proteome</keyword>
<feature type="transmembrane region" description="Helical" evidence="13">
    <location>
        <begin position="93"/>
        <end position="119"/>
    </location>
</feature>
<evidence type="ECO:0000256" key="7">
    <source>
        <dbReference type="ARBA" id="ARBA00022832"/>
    </source>
</evidence>
<dbReference type="InterPro" id="IPR007482">
    <property type="entry name" value="Tyr_Pase-like_PTPLA"/>
</dbReference>
<comment type="function">
    <text evidence="13">Catalyzes the third of the four reactions of the long-chain fatty acids elongation cycle. This endoplasmic reticulum-bound enzymatic process, allows the addition of two carbons to the chain of long- and very long-chain fatty acids/VLCFAs per cycle. This enzyme catalyzes the dehydration of the 3-hydroxyacyl-CoA intermediate into trans-2,3-enoyl-CoA, within each cycle of fatty acid elongation. Thereby, it participates to the production of VLCFAs of different chain lengths that are involved in multiple biological processes as precursors of membrane lipids and lipid mediators.</text>
</comment>
<keyword evidence="8 13" id="KW-1133">Transmembrane helix</keyword>
<dbReference type="PANTHER" id="PTHR11035:SF35">
    <property type="entry name" value="VERY-LONG-CHAIN (3R)-3-HYDROXYACYL-COA DEHYDRATASE"/>
    <property type="match status" value="1"/>
</dbReference>
<comment type="similarity">
    <text evidence="3 13">Belongs to the very long-chain fatty acids dehydratase HACD family.</text>
</comment>
<evidence type="ECO:0000256" key="11">
    <source>
        <dbReference type="ARBA" id="ARBA00023160"/>
    </source>
</evidence>
<evidence type="ECO:0000256" key="13">
    <source>
        <dbReference type="RuleBase" id="RU363109"/>
    </source>
</evidence>
<keyword evidence="10 13" id="KW-0472">Membrane</keyword>
<dbReference type="Pfam" id="PF04387">
    <property type="entry name" value="PTPLA"/>
    <property type="match status" value="1"/>
</dbReference>
<comment type="caution">
    <text evidence="13">Lacks conserved residue(s) required for the propagation of feature annotation.</text>
</comment>
<evidence type="ECO:0000256" key="9">
    <source>
        <dbReference type="ARBA" id="ARBA00023098"/>
    </source>
</evidence>
<evidence type="ECO:0000256" key="2">
    <source>
        <dbReference type="ARBA" id="ARBA00005194"/>
    </source>
</evidence>
<keyword evidence="12 13" id="KW-0456">Lyase</keyword>
<keyword evidence="7 13" id="KW-0276">Fatty acid metabolism</keyword>
<evidence type="ECO:0000256" key="6">
    <source>
        <dbReference type="ARBA" id="ARBA00022692"/>
    </source>
</evidence>
<protein>
    <recommendedName>
        <fullName evidence="4 13">Very-long-chain (3R)-3-hydroxyacyl-CoA dehydratase</fullName>
        <ecNumber evidence="4 13">4.2.1.134</ecNumber>
    </recommendedName>
</protein>
<evidence type="ECO:0000256" key="12">
    <source>
        <dbReference type="ARBA" id="ARBA00023239"/>
    </source>
</evidence>
<name>A0ABR2YLN0_9CHLO</name>
<dbReference type="PANTHER" id="PTHR11035">
    <property type="entry name" value="VERY-LONG-CHAIN (3R)-3-HYDROXYACYL-COA DEHYDRATASE"/>
    <property type="match status" value="1"/>
</dbReference>
<evidence type="ECO:0000313" key="14">
    <source>
        <dbReference type="EMBL" id="KAK9907774.1"/>
    </source>
</evidence>
<evidence type="ECO:0000256" key="8">
    <source>
        <dbReference type="ARBA" id="ARBA00022989"/>
    </source>
</evidence>
<keyword evidence="9 13" id="KW-0443">Lipid metabolism</keyword>
<dbReference type="Proteomes" id="UP001491310">
    <property type="component" value="Unassembled WGS sequence"/>
</dbReference>